<dbReference type="OrthoDB" id="4812032at2759"/>
<keyword evidence="2" id="KW-1185">Reference proteome</keyword>
<dbReference type="EMBL" id="ML996579">
    <property type="protein sequence ID" value="KAF2754721.1"/>
    <property type="molecule type" value="Genomic_DNA"/>
</dbReference>
<reference evidence="1" key="1">
    <citation type="journal article" date="2020" name="Stud. Mycol.">
        <title>101 Dothideomycetes genomes: a test case for predicting lifestyles and emergence of pathogens.</title>
        <authorList>
            <person name="Haridas S."/>
            <person name="Albert R."/>
            <person name="Binder M."/>
            <person name="Bloem J."/>
            <person name="Labutti K."/>
            <person name="Salamov A."/>
            <person name="Andreopoulos B."/>
            <person name="Baker S."/>
            <person name="Barry K."/>
            <person name="Bills G."/>
            <person name="Bluhm B."/>
            <person name="Cannon C."/>
            <person name="Castanera R."/>
            <person name="Culley D."/>
            <person name="Daum C."/>
            <person name="Ezra D."/>
            <person name="Gonzalez J."/>
            <person name="Henrissat B."/>
            <person name="Kuo A."/>
            <person name="Liang C."/>
            <person name="Lipzen A."/>
            <person name="Lutzoni F."/>
            <person name="Magnuson J."/>
            <person name="Mondo S."/>
            <person name="Nolan M."/>
            <person name="Ohm R."/>
            <person name="Pangilinan J."/>
            <person name="Park H.-J."/>
            <person name="Ramirez L."/>
            <person name="Alfaro M."/>
            <person name="Sun H."/>
            <person name="Tritt A."/>
            <person name="Yoshinaga Y."/>
            <person name="Zwiers L.-H."/>
            <person name="Turgeon B."/>
            <person name="Goodwin S."/>
            <person name="Spatafora J."/>
            <person name="Crous P."/>
            <person name="Grigoriev I."/>
        </authorList>
    </citation>
    <scope>NUCLEOTIDE SEQUENCE</scope>
    <source>
        <strain evidence="1">CBS 121739</strain>
    </source>
</reference>
<protein>
    <submittedName>
        <fullName evidence="1">Uncharacterized protein</fullName>
    </submittedName>
</protein>
<dbReference type="GeneID" id="54480204"/>
<dbReference type="Proteomes" id="UP000799437">
    <property type="component" value="Unassembled WGS sequence"/>
</dbReference>
<organism evidence="1 2">
    <name type="scientific">Pseudovirgaria hyperparasitica</name>
    <dbReference type="NCBI Taxonomy" id="470096"/>
    <lineage>
        <taxon>Eukaryota</taxon>
        <taxon>Fungi</taxon>
        <taxon>Dikarya</taxon>
        <taxon>Ascomycota</taxon>
        <taxon>Pezizomycotina</taxon>
        <taxon>Dothideomycetes</taxon>
        <taxon>Dothideomycetes incertae sedis</taxon>
        <taxon>Acrospermales</taxon>
        <taxon>Acrospermaceae</taxon>
        <taxon>Pseudovirgaria</taxon>
    </lineage>
</organism>
<evidence type="ECO:0000313" key="1">
    <source>
        <dbReference type="EMBL" id="KAF2754721.1"/>
    </source>
</evidence>
<evidence type="ECO:0000313" key="2">
    <source>
        <dbReference type="Proteomes" id="UP000799437"/>
    </source>
</evidence>
<dbReference type="RefSeq" id="XP_033597172.1">
    <property type="nucleotide sequence ID" value="XM_033739150.1"/>
</dbReference>
<name>A0A6A6W0W9_9PEZI</name>
<accession>A0A6A6W0W9</accession>
<proteinExistence type="predicted"/>
<dbReference type="AlphaFoldDB" id="A0A6A6W0W9"/>
<sequence length="267" mass="29156">MESSDTQSPMSHSTQPSVVDTANLLPSADDEPLIIVDKLKILTQIVGSGDSVAEATDYAAAPDVKPGAIAKALVEMKYLEHAQYVYHNKGNTPPAIDWDNDHAPPPTSPRPLQTARRRAEALNLLYKTTIATPGHAVWWSKNHRDWLPLLKAFVRIAGAERNASSGVRGLTSVQMADLRTINKALSVATLVLQNADARFRSLADVQKAVLGREGDRLRGMIRGREKRKRGVDDVGDKGGTMKIGGDCGNVPVIGGHWEWAWSIYVFF</sequence>
<gene>
    <name evidence="1" type="ORF">EJ05DRAFT_130940</name>
</gene>